<dbReference type="Proteomes" id="UP000070224">
    <property type="component" value="Unassembled WGS sequence"/>
</dbReference>
<keyword evidence="2" id="KW-1185">Reference proteome</keyword>
<dbReference type="STRING" id="322095.HMPREF3185_02047"/>
<comment type="caution">
    <text evidence="1">The sequence shown here is derived from an EMBL/GenBank/DDBJ whole genome shotgun (WGS) entry which is preliminary data.</text>
</comment>
<dbReference type="EMBL" id="LSDK01000139">
    <property type="protein sequence ID" value="KXB73408.1"/>
    <property type="molecule type" value="Genomic_DNA"/>
</dbReference>
<dbReference type="PATRIC" id="fig|322095.3.peg.2017"/>
<evidence type="ECO:0000313" key="1">
    <source>
        <dbReference type="EMBL" id="KXB73408.1"/>
    </source>
</evidence>
<dbReference type="Pfam" id="PF11751">
    <property type="entry name" value="PorP_SprF"/>
    <property type="match status" value="1"/>
</dbReference>
<dbReference type="RefSeq" id="WP_082713217.1">
    <property type="nucleotide sequence ID" value="NZ_KQ960466.1"/>
</dbReference>
<gene>
    <name evidence="1" type="ORF">HMPREF3185_02047</name>
</gene>
<dbReference type="InterPro" id="IPR019861">
    <property type="entry name" value="PorP/SprF_Bacteroidetes"/>
</dbReference>
<proteinExistence type="predicted"/>
<dbReference type="OrthoDB" id="1114455at2"/>
<accession>A0A134B0E2</accession>
<reference evidence="2" key="1">
    <citation type="submission" date="2016-01" db="EMBL/GenBank/DDBJ databases">
        <authorList>
            <person name="Mitreva M."/>
            <person name="Pepin K.H."/>
            <person name="Mihindukulasuriya K.A."/>
            <person name="Fulton R."/>
            <person name="Fronick C."/>
            <person name="O'Laughlin M."/>
            <person name="Miner T."/>
            <person name="Herter B."/>
            <person name="Rosa B.A."/>
            <person name="Cordes M."/>
            <person name="Tomlinson C."/>
            <person name="Wollam A."/>
            <person name="Palsikar V.B."/>
            <person name="Mardis E.R."/>
            <person name="Wilson R.K."/>
        </authorList>
    </citation>
    <scope>NUCLEOTIDE SEQUENCE [LARGE SCALE GENOMIC DNA]</scope>
    <source>
        <strain evidence="2">KA00683</strain>
    </source>
</reference>
<name>A0A134B0E2_9PORP</name>
<organism evidence="1 2">
    <name type="scientific">Porphyromonas somerae</name>
    <dbReference type="NCBI Taxonomy" id="322095"/>
    <lineage>
        <taxon>Bacteria</taxon>
        <taxon>Pseudomonadati</taxon>
        <taxon>Bacteroidota</taxon>
        <taxon>Bacteroidia</taxon>
        <taxon>Bacteroidales</taxon>
        <taxon>Porphyromonadaceae</taxon>
        <taxon>Porphyromonas</taxon>
    </lineage>
</organism>
<evidence type="ECO:0000313" key="2">
    <source>
        <dbReference type="Proteomes" id="UP000070224"/>
    </source>
</evidence>
<protein>
    <submittedName>
        <fullName evidence="1">Bacteroidetes-specific putative membrane protein</fullName>
    </submittedName>
</protein>
<dbReference type="AlphaFoldDB" id="A0A134B0E2"/>
<sequence>MGKTTFTYGRRHRDLGLVGCLALLLFSAQPVASQSRPLVRQWDEALGYYNPAALAPLGTGQIAGLWGREDHRHSYYLLLTDLPLELLGRRHIVGAQLLYYQQDLWEHSTFSLRGSACLPLSEGKRLQLGLEGALHRLTFDGKKALEEGITNSELPTTKSEGKALGLSLGLQYYGERLSAGIAVTDLFGVHTRIGERYIVQLPPRYSATLSYHIGSALAWAFVPAIWGSYSQDEKWRSEVRGTLWYHARIALGSSYRQGEALGLHTRLRLGELSLGYQVERSTRSSSFYHELLLGYTLPHGRTKHTEPRYKSIRLL</sequence>